<dbReference type="Gene3D" id="3.50.40.10">
    <property type="entry name" value="Phenylalanyl-trna Synthetase, Chain B, domain 3"/>
    <property type="match status" value="1"/>
</dbReference>
<dbReference type="GeneID" id="6166214"/>
<dbReference type="AlphaFoldDB" id="B1Y9X5"/>
<dbReference type="Pfam" id="PF03483">
    <property type="entry name" value="B3_4"/>
    <property type="match status" value="1"/>
</dbReference>
<dbReference type="SMART" id="SM00873">
    <property type="entry name" value="B3_4"/>
    <property type="match status" value="1"/>
</dbReference>
<dbReference type="EMBL" id="CP001014">
    <property type="protein sequence ID" value="ACB40525.1"/>
    <property type="molecule type" value="Genomic_DNA"/>
</dbReference>
<organism evidence="2 3">
    <name type="scientific">Pyrobaculum neutrophilum (strain DSM 2338 / JCM 9278 / NBRC 100436 / V24Sta)</name>
    <name type="common">Thermoproteus neutrophilus</name>
    <dbReference type="NCBI Taxonomy" id="444157"/>
    <lineage>
        <taxon>Archaea</taxon>
        <taxon>Thermoproteota</taxon>
        <taxon>Thermoprotei</taxon>
        <taxon>Thermoproteales</taxon>
        <taxon>Thermoproteaceae</taxon>
        <taxon>Pyrobaculum</taxon>
    </lineage>
</organism>
<dbReference type="RefSeq" id="WP_012350944.1">
    <property type="nucleotide sequence ID" value="NC_010525.1"/>
</dbReference>
<dbReference type="eggNOG" id="arCOG04250">
    <property type="taxonomic scope" value="Archaea"/>
</dbReference>
<protein>
    <submittedName>
        <fullName evidence="2">B3/4 domain protein</fullName>
    </submittedName>
</protein>
<evidence type="ECO:0000313" key="3">
    <source>
        <dbReference type="Proteomes" id="UP000001694"/>
    </source>
</evidence>
<dbReference type="STRING" id="444157.Tneu_1602"/>
<dbReference type="Proteomes" id="UP000001694">
    <property type="component" value="Chromosome"/>
</dbReference>
<dbReference type="PANTHER" id="PTHR39209">
    <property type="match status" value="1"/>
</dbReference>
<evidence type="ECO:0000259" key="1">
    <source>
        <dbReference type="SMART" id="SM00873"/>
    </source>
</evidence>
<dbReference type="PANTHER" id="PTHR39209:SF2">
    <property type="entry name" value="CYTOPLASMIC PROTEIN"/>
    <property type="match status" value="1"/>
</dbReference>
<evidence type="ECO:0000313" key="2">
    <source>
        <dbReference type="EMBL" id="ACB40525.1"/>
    </source>
</evidence>
<proteinExistence type="predicted"/>
<dbReference type="InterPro" id="IPR005146">
    <property type="entry name" value="B3/B4_tRNA-bd"/>
</dbReference>
<dbReference type="OrthoDB" id="35982at2157"/>
<reference evidence="2" key="1">
    <citation type="submission" date="2008-03" db="EMBL/GenBank/DDBJ databases">
        <title>Complete sequence of Thermoproteus neutrophilus V24Sta.</title>
        <authorList>
            <consortium name="US DOE Joint Genome Institute"/>
            <person name="Copeland A."/>
            <person name="Lucas S."/>
            <person name="Lapidus A."/>
            <person name="Glavina del Rio T."/>
            <person name="Dalin E."/>
            <person name="Tice H."/>
            <person name="Bruce D."/>
            <person name="Goodwin L."/>
            <person name="Pitluck S."/>
            <person name="Sims D."/>
            <person name="Brettin T."/>
            <person name="Detter J.C."/>
            <person name="Han C."/>
            <person name="Kuske C.R."/>
            <person name="Schmutz J."/>
            <person name="Larimer F."/>
            <person name="Land M."/>
            <person name="Hauser L."/>
            <person name="Kyrpides N."/>
            <person name="Mikhailova N."/>
            <person name="Biddle J.F."/>
            <person name="Zhang Z."/>
            <person name="Fitz-Gibbon S.T."/>
            <person name="Lowe T.M."/>
            <person name="Saltikov C."/>
            <person name="House C.H."/>
            <person name="Richardson P."/>
        </authorList>
    </citation>
    <scope>NUCLEOTIDE SEQUENCE [LARGE SCALE GENOMIC DNA]</scope>
    <source>
        <strain evidence="2">V24Sta</strain>
    </source>
</reference>
<dbReference type="HOGENOM" id="CLU_076869_2_0_2"/>
<keyword evidence="3" id="KW-1185">Reference proteome</keyword>
<gene>
    <name evidence="2" type="ordered locus">Tneu_1602</name>
</gene>
<dbReference type="SUPFAM" id="SSF56037">
    <property type="entry name" value="PheT/TilS domain"/>
    <property type="match status" value="1"/>
</dbReference>
<dbReference type="InterPro" id="IPR020825">
    <property type="entry name" value="Phe-tRNA_synthase-like_B3/B4"/>
</dbReference>
<dbReference type="GO" id="GO:0004826">
    <property type="term" value="F:phenylalanine-tRNA ligase activity"/>
    <property type="evidence" value="ECO:0007669"/>
    <property type="project" value="InterPro"/>
</dbReference>
<dbReference type="GO" id="GO:0003723">
    <property type="term" value="F:RNA binding"/>
    <property type="evidence" value="ECO:0007669"/>
    <property type="project" value="InterPro"/>
</dbReference>
<dbReference type="KEGG" id="tne:Tneu_1602"/>
<sequence>MITILNDVKSLGVFVAYDVVYGVDNMKYTPQLEEAINAAVEETRKTLSLETLREHPVIRAYRDFYWKTLKIDPTKQRPAQEALLRRVLRGEPLPRINPVVDAGNAVSIKYVVPIGIYDIAKIRGETLRLRRSRRGEVFRPIGGQPYELDNQIVLASDGQILHVYPYRDSVETKVDETTRDVLVVIAGVPGVEEERLLEAARHLRALLTLLGGAAAGDIRLA</sequence>
<accession>B1Y9X5</accession>
<feature type="domain" description="B3/B4 tRNA-binding" evidence="1">
    <location>
        <begin position="60"/>
        <end position="212"/>
    </location>
</feature>
<name>B1Y9X5_PYRNV</name>